<name>A0ABN1JA31_9CLOT</name>
<gene>
    <name evidence="1" type="ORF">GCM10008906_04530</name>
</gene>
<evidence type="ECO:0000313" key="1">
    <source>
        <dbReference type="EMBL" id="GAA0733527.1"/>
    </source>
</evidence>
<keyword evidence="2" id="KW-1185">Reference proteome</keyword>
<reference evidence="1 2" key="1">
    <citation type="journal article" date="2019" name="Int. J. Syst. Evol. Microbiol.">
        <title>The Global Catalogue of Microorganisms (GCM) 10K type strain sequencing project: providing services to taxonomists for standard genome sequencing and annotation.</title>
        <authorList>
            <consortium name="The Broad Institute Genomics Platform"/>
            <consortium name="The Broad Institute Genome Sequencing Center for Infectious Disease"/>
            <person name="Wu L."/>
            <person name="Ma J."/>
        </authorList>
    </citation>
    <scope>NUCLEOTIDE SEQUENCE [LARGE SCALE GENOMIC DNA]</scope>
    <source>
        <strain evidence="1 2">JCM 1407</strain>
    </source>
</reference>
<sequence>MIKSWTPIIKSYSITLSIISFTSFGSGASPSNGFNVSFIKLIPEYIINNEIITPKYPSIGKDIHLLKSRDKATKEDAITSLNASKEEAFSALEFILFPIDLLNELNHNFVRIDSISIRNGIYSNLTKDG</sequence>
<organism evidence="1 2">
    <name type="scientific">Clostridium oceanicum</name>
    <dbReference type="NCBI Taxonomy" id="1543"/>
    <lineage>
        <taxon>Bacteria</taxon>
        <taxon>Bacillati</taxon>
        <taxon>Bacillota</taxon>
        <taxon>Clostridia</taxon>
        <taxon>Eubacteriales</taxon>
        <taxon>Clostridiaceae</taxon>
        <taxon>Clostridium</taxon>
    </lineage>
</organism>
<comment type="caution">
    <text evidence="1">The sequence shown here is derived from an EMBL/GenBank/DDBJ whole genome shotgun (WGS) entry which is preliminary data.</text>
</comment>
<dbReference type="Proteomes" id="UP001501510">
    <property type="component" value="Unassembled WGS sequence"/>
</dbReference>
<dbReference type="EMBL" id="BAAACG010000003">
    <property type="protein sequence ID" value="GAA0733527.1"/>
    <property type="molecule type" value="Genomic_DNA"/>
</dbReference>
<accession>A0ABN1JA31</accession>
<protein>
    <submittedName>
        <fullName evidence="1">Uncharacterized protein</fullName>
    </submittedName>
</protein>
<proteinExistence type="predicted"/>
<evidence type="ECO:0000313" key="2">
    <source>
        <dbReference type="Proteomes" id="UP001501510"/>
    </source>
</evidence>